<comment type="subcellular location">
    <subcellularLocation>
        <location evidence="1">Periplasm</location>
    </subcellularLocation>
</comment>
<evidence type="ECO:0000259" key="11">
    <source>
        <dbReference type="PROSITE" id="PS51007"/>
    </source>
</evidence>
<evidence type="ECO:0000256" key="2">
    <source>
        <dbReference type="ARBA" id="ARBA00022448"/>
    </source>
</evidence>
<dbReference type="EMBL" id="QPMK01000019">
    <property type="protein sequence ID" value="RDD64636.1"/>
    <property type="molecule type" value="Genomic_DNA"/>
</dbReference>
<feature type="binding site" description="axial binding residue" evidence="9">
    <location>
        <position position="38"/>
    </location>
    <ligand>
        <name>heme c</name>
        <dbReference type="ChEBI" id="CHEBI:61717"/>
        <label>1</label>
    </ligand>
    <ligandPart>
        <name>Fe</name>
        <dbReference type="ChEBI" id="CHEBI:18248"/>
    </ligandPart>
</feature>
<feature type="binding site" description="covalent" evidence="8">
    <location>
        <position position="37"/>
    </location>
    <ligand>
        <name>heme c</name>
        <dbReference type="ChEBI" id="CHEBI:61717"/>
        <label>1</label>
    </ligand>
</feature>
<feature type="chain" id="PRO_5017085157" evidence="10">
    <location>
        <begin position="24"/>
        <end position="213"/>
    </location>
</feature>
<dbReference type="InterPro" id="IPR036909">
    <property type="entry name" value="Cyt_c-like_dom_sf"/>
</dbReference>
<keyword evidence="7 9" id="KW-0408">Iron</keyword>
<feature type="domain" description="Cytochrome c" evidence="11">
    <location>
        <begin position="114"/>
        <end position="208"/>
    </location>
</feature>
<evidence type="ECO:0000256" key="9">
    <source>
        <dbReference type="PIRSR" id="PIRSR000005-2"/>
    </source>
</evidence>
<gene>
    <name evidence="12" type="ORF">DU478_18890</name>
</gene>
<reference evidence="12 13" key="1">
    <citation type="submission" date="2018-07" db="EMBL/GenBank/DDBJ databases">
        <title>Thalassococcus profundi sp. nov., a marine bacterium isolated from deep seawater of Okinawa Trough.</title>
        <authorList>
            <person name="Yu M."/>
        </authorList>
    </citation>
    <scope>NUCLEOTIDE SEQUENCE [LARGE SCALE GENOMIC DNA]</scope>
    <source>
        <strain evidence="12 13">WRAS1</strain>
    </source>
</reference>
<keyword evidence="3 8" id="KW-0349">Heme</keyword>
<keyword evidence="6" id="KW-0249">Electron transport</keyword>
<dbReference type="InterPro" id="IPR009056">
    <property type="entry name" value="Cyt_c-like_dom"/>
</dbReference>
<accession>A0A369TNW3</accession>
<dbReference type="PROSITE" id="PS51007">
    <property type="entry name" value="CYTC"/>
    <property type="match status" value="1"/>
</dbReference>
<comment type="PTM">
    <text evidence="8">Binds 2 heme c groups covalently per subunit.</text>
</comment>
<feature type="binding site" description="axial binding residue" evidence="9">
    <location>
        <position position="80"/>
    </location>
    <ligand>
        <name>heme c</name>
        <dbReference type="ChEBI" id="CHEBI:61717"/>
        <label>1</label>
    </ligand>
    <ligandPart>
        <name>Fe</name>
        <dbReference type="ChEBI" id="CHEBI:18248"/>
    </ligandPart>
</feature>
<dbReference type="GO" id="GO:0005506">
    <property type="term" value="F:iron ion binding"/>
    <property type="evidence" value="ECO:0007669"/>
    <property type="project" value="InterPro"/>
</dbReference>
<evidence type="ECO:0000256" key="4">
    <source>
        <dbReference type="ARBA" id="ARBA00022723"/>
    </source>
</evidence>
<dbReference type="GO" id="GO:0009055">
    <property type="term" value="F:electron transfer activity"/>
    <property type="evidence" value="ECO:0007669"/>
    <property type="project" value="InterPro"/>
</dbReference>
<evidence type="ECO:0000256" key="6">
    <source>
        <dbReference type="ARBA" id="ARBA00022982"/>
    </source>
</evidence>
<feature type="signal peptide" evidence="10">
    <location>
        <begin position="1"/>
        <end position="23"/>
    </location>
</feature>
<evidence type="ECO:0000256" key="1">
    <source>
        <dbReference type="ARBA" id="ARBA00004418"/>
    </source>
</evidence>
<dbReference type="PANTHER" id="PTHR33751:SF9">
    <property type="entry name" value="CYTOCHROME C4"/>
    <property type="match status" value="1"/>
</dbReference>
<feature type="binding site" description="covalent" evidence="8">
    <location>
        <position position="135"/>
    </location>
    <ligand>
        <name>heme c</name>
        <dbReference type="ChEBI" id="CHEBI:61717"/>
        <label>2</label>
    </ligand>
</feature>
<keyword evidence="2" id="KW-0813">Transport</keyword>
<sequence>MFSPFRALPAWTLAALLTGPSAAVPQSLDILLNCSACHTLDRNDTSDAAPRYPVLNGQPARYIGKQLEAYRTGVRQHPQMQMTARALGVHGDVPMARMYAHAPAPDLVRPPQAEDVGIAEELVQNGAWDRGVAPCESCHMLGTVDGIDMSARAAPRLHGQPEYYLADQLRAYADGSRQTGPMGRMQAYASALDVAEIDALAAYYASFRERDAP</sequence>
<evidence type="ECO:0000313" key="13">
    <source>
        <dbReference type="Proteomes" id="UP000253977"/>
    </source>
</evidence>
<dbReference type="PIRSF" id="PIRSF000005">
    <property type="entry name" value="Cytochrome_c4"/>
    <property type="match status" value="1"/>
</dbReference>
<organism evidence="12 13">
    <name type="scientific">Thalassococcus profundi</name>
    <dbReference type="NCBI Taxonomy" id="2282382"/>
    <lineage>
        <taxon>Bacteria</taxon>
        <taxon>Pseudomonadati</taxon>
        <taxon>Pseudomonadota</taxon>
        <taxon>Alphaproteobacteria</taxon>
        <taxon>Rhodobacterales</taxon>
        <taxon>Roseobacteraceae</taxon>
        <taxon>Thalassococcus</taxon>
    </lineage>
</organism>
<evidence type="ECO:0000256" key="10">
    <source>
        <dbReference type="SAM" id="SignalP"/>
    </source>
</evidence>
<keyword evidence="13" id="KW-1185">Reference proteome</keyword>
<feature type="binding site" description="axial binding residue" evidence="9">
    <location>
        <position position="139"/>
    </location>
    <ligand>
        <name>heme c</name>
        <dbReference type="ChEBI" id="CHEBI:61717"/>
        <label>2</label>
    </ligand>
    <ligandPart>
        <name>Fe</name>
        <dbReference type="ChEBI" id="CHEBI:18248"/>
    </ligandPart>
</feature>
<dbReference type="Gene3D" id="1.10.760.10">
    <property type="entry name" value="Cytochrome c-like domain"/>
    <property type="match status" value="2"/>
</dbReference>
<evidence type="ECO:0000256" key="8">
    <source>
        <dbReference type="PIRSR" id="PIRSR000005-1"/>
    </source>
</evidence>
<name>A0A369TNW3_9RHOB</name>
<evidence type="ECO:0000313" key="12">
    <source>
        <dbReference type="EMBL" id="RDD64636.1"/>
    </source>
</evidence>
<dbReference type="SUPFAM" id="SSF46626">
    <property type="entry name" value="Cytochrome c"/>
    <property type="match status" value="2"/>
</dbReference>
<keyword evidence="5" id="KW-0574">Periplasm</keyword>
<dbReference type="RefSeq" id="WP_114512521.1">
    <property type="nucleotide sequence ID" value="NZ_QPMK01000019.1"/>
</dbReference>
<dbReference type="Pfam" id="PF00034">
    <property type="entry name" value="Cytochrom_C"/>
    <property type="match status" value="1"/>
</dbReference>
<feature type="binding site" description="axial binding residue" evidence="9">
    <location>
        <position position="185"/>
    </location>
    <ligand>
        <name>heme c</name>
        <dbReference type="ChEBI" id="CHEBI:61717"/>
        <label>2</label>
    </ligand>
    <ligandPart>
        <name>Fe</name>
        <dbReference type="ChEBI" id="CHEBI:18248"/>
    </ligandPart>
</feature>
<dbReference type="GO" id="GO:0020037">
    <property type="term" value="F:heme binding"/>
    <property type="evidence" value="ECO:0007669"/>
    <property type="project" value="InterPro"/>
</dbReference>
<dbReference type="InterPro" id="IPR050597">
    <property type="entry name" value="Cytochrome_c_Oxidase_Subunit"/>
</dbReference>
<comment type="caution">
    <text evidence="12">The sequence shown here is derived from an EMBL/GenBank/DDBJ whole genome shotgun (WGS) entry which is preliminary data.</text>
</comment>
<keyword evidence="4 9" id="KW-0479">Metal-binding</keyword>
<keyword evidence="10" id="KW-0732">Signal</keyword>
<feature type="binding site" description="covalent" evidence="8">
    <location>
        <position position="34"/>
    </location>
    <ligand>
        <name>heme c</name>
        <dbReference type="ChEBI" id="CHEBI:61717"/>
        <label>1</label>
    </ligand>
</feature>
<feature type="binding site" description="covalent" evidence="8">
    <location>
        <position position="138"/>
    </location>
    <ligand>
        <name>heme c</name>
        <dbReference type="ChEBI" id="CHEBI:61717"/>
        <label>2</label>
    </ligand>
</feature>
<evidence type="ECO:0000256" key="7">
    <source>
        <dbReference type="ARBA" id="ARBA00023004"/>
    </source>
</evidence>
<dbReference type="GO" id="GO:0042597">
    <property type="term" value="C:periplasmic space"/>
    <property type="evidence" value="ECO:0007669"/>
    <property type="project" value="UniProtKB-SubCell"/>
</dbReference>
<dbReference type="OrthoDB" id="9808603at2"/>
<protein>
    <submittedName>
        <fullName evidence="12">Cytochrome C</fullName>
    </submittedName>
</protein>
<dbReference type="InterPro" id="IPR024167">
    <property type="entry name" value="Cytochrome_c4-like"/>
</dbReference>
<dbReference type="Proteomes" id="UP000253977">
    <property type="component" value="Unassembled WGS sequence"/>
</dbReference>
<proteinExistence type="predicted"/>
<dbReference type="PANTHER" id="PTHR33751">
    <property type="entry name" value="CBB3-TYPE CYTOCHROME C OXIDASE SUBUNIT FIXP"/>
    <property type="match status" value="1"/>
</dbReference>
<evidence type="ECO:0000256" key="5">
    <source>
        <dbReference type="ARBA" id="ARBA00022764"/>
    </source>
</evidence>
<dbReference type="AlphaFoldDB" id="A0A369TNW3"/>
<evidence type="ECO:0000256" key="3">
    <source>
        <dbReference type="ARBA" id="ARBA00022617"/>
    </source>
</evidence>